<comment type="caution">
    <text evidence="1">The sequence shown here is derived from an EMBL/GenBank/DDBJ whole genome shotgun (WGS) entry which is preliminary data.</text>
</comment>
<reference evidence="1 2" key="1">
    <citation type="submission" date="2020-09" db="EMBL/GenBank/DDBJ databases">
        <title>De no assembly of potato wild relative species, Solanum commersonii.</title>
        <authorList>
            <person name="Cho K."/>
        </authorList>
    </citation>
    <scope>NUCLEOTIDE SEQUENCE [LARGE SCALE GENOMIC DNA]</scope>
    <source>
        <strain evidence="1">LZ3.2</strain>
        <tissue evidence="1">Leaf</tissue>
    </source>
</reference>
<feature type="non-terminal residue" evidence="1">
    <location>
        <position position="1"/>
    </location>
</feature>
<evidence type="ECO:0000313" key="1">
    <source>
        <dbReference type="EMBL" id="KAG5631258.1"/>
    </source>
</evidence>
<evidence type="ECO:0000313" key="2">
    <source>
        <dbReference type="Proteomes" id="UP000824120"/>
    </source>
</evidence>
<dbReference type="AlphaFoldDB" id="A0A9J6B3U2"/>
<sequence>EISWNNLSNATKFALFRVCMNKICPLEVGLFRESLIQILEGEKKRRKEEKKQDSSRSFKFDHGFCQGVITT</sequence>
<organism evidence="1 2">
    <name type="scientific">Solanum commersonii</name>
    <name type="common">Commerson's wild potato</name>
    <name type="synonym">Commerson's nightshade</name>
    <dbReference type="NCBI Taxonomy" id="4109"/>
    <lineage>
        <taxon>Eukaryota</taxon>
        <taxon>Viridiplantae</taxon>
        <taxon>Streptophyta</taxon>
        <taxon>Embryophyta</taxon>
        <taxon>Tracheophyta</taxon>
        <taxon>Spermatophyta</taxon>
        <taxon>Magnoliopsida</taxon>
        <taxon>eudicotyledons</taxon>
        <taxon>Gunneridae</taxon>
        <taxon>Pentapetalae</taxon>
        <taxon>asterids</taxon>
        <taxon>lamiids</taxon>
        <taxon>Solanales</taxon>
        <taxon>Solanaceae</taxon>
        <taxon>Solanoideae</taxon>
        <taxon>Solaneae</taxon>
        <taxon>Solanum</taxon>
    </lineage>
</organism>
<feature type="non-terminal residue" evidence="1">
    <location>
        <position position="71"/>
    </location>
</feature>
<proteinExistence type="predicted"/>
<name>A0A9J6B3U2_SOLCO</name>
<gene>
    <name evidence="1" type="ORF">H5410_002975</name>
</gene>
<keyword evidence="2" id="KW-1185">Reference proteome</keyword>
<dbReference type="EMBL" id="JACXVP010000001">
    <property type="protein sequence ID" value="KAG5631258.1"/>
    <property type="molecule type" value="Genomic_DNA"/>
</dbReference>
<dbReference type="Proteomes" id="UP000824120">
    <property type="component" value="Chromosome 1"/>
</dbReference>
<protein>
    <submittedName>
        <fullName evidence="1">Uncharacterized protein</fullName>
    </submittedName>
</protein>
<accession>A0A9J6B3U2</accession>